<comment type="caution">
    <text evidence="1">The sequence shown here is derived from an EMBL/GenBank/DDBJ whole genome shotgun (WGS) entry which is preliminary data.</text>
</comment>
<dbReference type="EMBL" id="BSXV01001708">
    <property type="protein sequence ID" value="GME93688.1"/>
    <property type="molecule type" value="Genomic_DNA"/>
</dbReference>
<protein>
    <submittedName>
        <fullName evidence="1">Unnamed protein product</fullName>
    </submittedName>
</protein>
<keyword evidence="2" id="KW-1185">Reference proteome</keyword>
<dbReference type="Proteomes" id="UP001165101">
    <property type="component" value="Unassembled WGS sequence"/>
</dbReference>
<sequence>MSSRDHQQSVSLFHPLVLLYSAGTTLAILGGYRFYINNLRRISTSADIPSHLFRKKFLHGKVTSVGDGDNFHFYHLPGGVMAGWGWLRSLPEINNFKKLKNKTIHVRLCGVDAPERAHFGRPSQPFSDEALFWLRNYILGRRVFFKPLHIDQYNRVVGKVKVLKWTGFKDVSEEMIRNGIGIVYEGKTGAEFDGREANYRLLEKQAKKKKKGLWNVSGKIVTPGEYKAQYRK</sequence>
<accession>A0ACB5TSE3</accession>
<evidence type="ECO:0000313" key="1">
    <source>
        <dbReference type="EMBL" id="GME93688.1"/>
    </source>
</evidence>
<reference evidence="1" key="1">
    <citation type="submission" date="2023-04" db="EMBL/GenBank/DDBJ databases">
        <title>Candida boidinii NBRC 1967.</title>
        <authorList>
            <person name="Ichikawa N."/>
            <person name="Sato H."/>
            <person name="Tonouchi N."/>
        </authorList>
    </citation>
    <scope>NUCLEOTIDE SEQUENCE</scope>
    <source>
        <strain evidence="1">NBRC 1967</strain>
    </source>
</reference>
<evidence type="ECO:0000313" key="2">
    <source>
        <dbReference type="Proteomes" id="UP001165101"/>
    </source>
</evidence>
<organism evidence="1 2">
    <name type="scientific">Candida boidinii</name>
    <name type="common">Yeast</name>
    <dbReference type="NCBI Taxonomy" id="5477"/>
    <lineage>
        <taxon>Eukaryota</taxon>
        <taxon>Fungi</taxon>
        <taxon>Dikarya</taxon>
        <taxon>Ascomycota</taxon>
        <taxon>Saccharomycotina</taxon>
        <taxon>Pichiomycetes</taxon>
        <taxon>Pichiales</taxon>
        <taxon>Pichiaceae</taxon>
        <taxon>Ogataea</taxon>
        <taxon>Ogataea/Candida clade</taxon>
    </lineage>
</organism>
<name>A0ACB5TSE3_CANBO</name>
<gene>
    <name evidence="1" type="ORF">Cboi01_000323500</name>
</gene>
<proteinExistence type="predicted"/>